<dbReference type="Pfam" id="PF13976">
    <property type="entry name" value="gag_pre-integrs"/>
    <property type="match status" value="1"/>
</dbReference>
<feature type="domain" description="Integrase catalytic" evidence="2">
    <location>
        <begin position="434"/>
        <end position="605"/>
    </location>
</feature>
<name>A0A699H2W8_TANCI</name>
<dbReference type="InterPro" id="IPR001584">
    <property type="entry name" value="Integrase_cat-core"/>
</dbReference>
<dbReference type="GO" id="GO:0003676">
    <property type="term" value="F:nucleic acid binding"/>
    <property type="evidence" value="ECO:0007669"/>
    <property type="project" value="InterPro"/>
</dbReference>
<dbReference type="Gene3D" id="3.30.420.10">
    <property type="entry name" value="Ribonuclease H-like superfamily/Ribonuclease H"/>
    <property type="match status" value="1"/>
</dbReference>
<dbReference type="Pfam" id="PF00665">
    <property type="entry name" value="rve"/>
    <property type="match status" value="1"/>
</dbReference>
<organism evidence="3">
    <name type="scientific">Tanacetum cinerariifolium</name>
    <name type="common">Dalmatian daisy</name>
    <name type="synonym">Chrysanthemum cinerariifolium</name>
    <dbReference type="NCBI Taxonomy" id="118510"/>
    <lineage>
        <taxon>Eukaryota</taxon>
        <taxon>Viridiplantae</taxon>
        <taxon>Streptophyta</taxon>
        <taxon>Embryophyta</taxon>
        <taxon>Tracheophyta</taxon>
        <taxon>Spermatophyta</taxon>
        <taxon>Magnoliopsida</taxon>
        <taxon>eudicotyledons</taxon>
        <taxon>Gunneridae</taxon>
        <taxon>Pentapetalae</taxon>
        <taxon>asterids</taxon>
        <taxon>campanulids</taxon>
        <taxon>Asterales</taxon>
        <taxon>Asteraceae</taxon>
        <taxon>Asteroideae</taxon>
        <taxon>Anthemideae</taxon>
        <taxon>Anthemidinae</taxon>
        <taxon>Tanacetum</taxon>
    </lineage>
</organism>
<dbReference type="PANTHER" id="PTHR42648">
    <property type="entry name" value="TRANSPOSASE, PUTATIVE-RELATED"/>
    <property type="match status" value="1"/>
</dbReference>
<dbReference type="AlphaFoldDB" id="A0A699H2W8"/>
<reference evidence="3" key="1">
    <citation type="journal article" date="2019" name="Sci. Rep.">
        <title>Draft genome of Tanacetum cinerariifolium, the natural source of mosquito coil.</title>
        <authorList>
            <person name="Yamashiro T."/>
            <person name="Shiraishi A."/>
            <person name="Satake H."/>
            <person name="Nakayama K."/>
        </authorList>
    </citation>
    <scope>NUCLEOTIDE SEQUENCE</scope>
</reference>
<dbReference type="EMBL" id="BKCJ010102901">
    <property type="protein sequence ID" value="GEX34469.1"/>
    <property type="molecule type" value="Genomic_DNA"/>
</dbReference>
<proteinExistence type="predicted"/>
<protein>
    <submittedName>
        <fullName evidence="3">Putative ribonuclease H-like domain-containing protein</fullName>
    </submittedName>
</protein>
<accession>A0A699H2W8</accession>
<evidence type="ECO:0000259" key="2">
    <source>
        <dbReference type="PROSITE" id="PS50994"/>
    </source>
</evidence>
<dbReference type="GO" id="GO:0015074">
    <property type="term" value="P:DNA integration"/>
    <property type="evidence" value="ECO:0007669"/>
    <property type="project" value="InterPro"/>
</dbReference>
<sequence>MNSLPEKWLTFSQGLRNANHTQTHNLANIYERFVYEDNLIQRSQAGPKFQKDYKAEYKKMKAKPALFLASPSKVSDDEEVTRVKVLMALVDDELTVGKSYARNGKWVNITIRKVNTLLSMDEDADWQNYLKGELLTKSLSKININENAFIPASMDYDHEMVPKSKDWVKRLNPDSKLLNFNTGRFLVPESQAVNESLKPTEASTDPESSNDSEAESITPLSPLNILQGASPSSKIKGGVLVKSSYSNESSIGVKCDTCGSTVHSTTDHNKFDQFKKETHQRAHFVPRHWMIKEYDWCQELSAQICRATSLKYNLISISQPCDAKYIVQFDDKLKTIFNANKEIILIAPRRNNVYVLDMSSLSPNGACFFAKASESVNWLWNKRLSHLNFKNINILVKQNKVLVLPSLVYSKDKPCTTCKKGKHHRSSFKSKQNFSIRKCLHLRHMDLFGPVSPVSINHKKYTLVIVDEYSGYTWVYFLKKKSQAREIIMSFIRMVENQNDVKVKQIKTHNGTEFRNHELESFCEENGISQNFYSPYIPKQNGVAERKNKTLIEAARIMLNGSIEDTYHVTFNESMEATRFTHTSEDEIGIDDLSRYPFDEFFYEDDPSRQYQTDSDILYYVIPHGHSLSELTQENQVPKVITPNEPDIPHTDDIEEEGATRVKDRITWGGWDKGVGTVSMGASVRECRVREVEFRQENGLGYCWGLLWGLGFWHNRPLGFVKVANRI</sequence>
<dbReference type="InterPro" id="IPR036397">
    <property type="entry name" value="RNaseH_sf"/>
</dbReference>
<comment type="caution">
    <text evidence="3">The sequence shown here is derived from an EMBL/GenBank/DDBJ whole genome shotgun (WGS) entry which is preliminary data.</text>
</comment>
<dbReference type="InterPro" id="IPR012337">
    <property type="entry name" value="RNaseH-like_sf"/>
</dbReference>
<dbReference type="PANTHER" id="PTHR42648:SF32">
    <property type="entry name" value="RIBONUCLEASE H-LIKE DOMAIN, GAG-PRE-INTEGRASE DOMAIN PROTEIN-RELATED"/>
    <property type="match status" value="1"/>
</dbReference>
<dbReference type="InterPro" id="IPR025724">
    <property type="entry name" value="GAG-pre-integrase_dom"/>
</dbReference>
<dbReference type="PROSITE" id="PS50994">
    <property type="entry name" value="INTEGRASE"/>
    <property type="match status" value="1"/>
</dbReference>
<evidence type="ECO:0000313" key="3">
    <source>
        <dbReference type="EMBL" id="GEX34469.1"/>
    </source>
</evidence>
<dbReference type="InterPro" id="IPR039537">
    <property type="entry name" value="Retrotran_Ty1/copia-like"/>
</dbReference>
<feature type="region of interest" description="Disordered" evidence="1">
    <location>
        <begin position="191"/>
        <end position="217"/>
    </location>
</feature>
<gene>
    <name evidence="3" type="ORF">Tci_306444</name>
</gene>
<evidence type="ECO:0000256" key="1">
    <source>
        <dbReference type="SAM" id="MobiDB-lite"/>
    </source>
</evidence>
<dbReference type="SUPFAM" id="SSF53098">
    <property type="entry name" value="Ribonuclease H-like"/>
    <property type="match status" value="1"/>
</dbReference>